<evidence type="ECO:0000259" key="8">
    <source>
        <dbReference type="Pfam" id="PF01618"/>
    </source>
</evidence>
<feature type="domain" description="MotA/TolQ/ExbB proton channel" evidence="8">
    <location>
        <begin position="146"/>
        <end position="238"/>
    </location>
</feature>
<evidence type="ECO:0000256" key="5">
    <source>
        <dbReference type="ARBA" id="ARBA00023136"/>
    </source>
</evidence>
<gene>
    <name evidence="9" type="ordered locus">Sinac_4693</name>
</gene>
<dbReference type="KEGG" id="saci:Sinac_4693"/>
<dbReference type="STRING" id="886293.Sinac_4693"/>
<dbReference type="AlphaFoldDB" id="L0DJ62"/>
<comment type="subcellular location">
    <subcellularLocation>
        <location evidence="1">Cell membrane</location>
        <topology evidence="1">Multi-pass membrane protein</topology>
    </subcellularLocation>
    <subcellularLocation>
        <location evidence="6">Membrane</location>
        <topology evidence="6">Multi-pass membrane protein</topology>
    </subcellularLocation>
</comment>
<dbReference type="EMBL" id="CP003364">
    <property type="protein sequence ID" value="AGA28870.1"/>
    <property type="molecule type" value="Genomic_DNA"/>
</dbReference>
<keyword evidence="10" id="KW-1185">Reference proteome</keyword>
<keyword evidence="3 7" id="KW-0812">Transmembrane</keyword>
<keyword evidence="2" id="KW-1003">Cell membrane</keyword>
<evidence type="ECO:0000256" key="6">
    <source>
        <dbReference type="RuleBase" id="RU004057"/>
    </source>
</evidence>
<reference evidence="9 10" key="1">
    <citation type="submission" date="2012-02" db="EMBL/GenBank/DDBJ databases">
        <title>Complete sequence of chromosome of Singulisphaera acidiphila DSM 18658.</title>
        <authorList>
            <consortium name="US DOE Joint Genome Institute (JGI-PGF)"/>
            <person name="Lucas S."/>
            <person name="Copeland A."/>
            <person name="Lapidus A."/>
            <person name="Glavina del Rio T."/>
            <person name="Dalin E."/>
            <person name="Tice H."/>
            <person name="Bruce D."/>
            <person name="Goodwin L."/>
            <person name="Pitluck S."/>
            <person name="Peters L."/>
            <person name="Ovchinnikova G."/>
            <person name="Chertkov O."/>
            <person name="Kyrpides N."/>
            <person name="Mavromatis K."/>
            <person name="Ivanova N."/>
            <person name="Brettin T."/>
            <person name="Detter J.C."/>
            <person name="Han C."/>
            <person name="Larimer F."/>
            <person name="Land M."/>
            <person name="Hauser L."/>
            <person name="Markowitz V."/>
            <person name="Cheng J.-F."/>
            <person name="Hugenholtz P."/>
            <person name="Woyke T."/>
            <person name="Wu D."/>
            <person name="Tindall B."/>
            <person name="Pomrenke H."/>
            <person name="Brambilla E."/>
            <person name="Klenk H.-P."/>
            <person name="Eisen J.A."/>
        </authorList>
    </citation>
    <scope>NUCLEOTIDE SEQUENCE [LARGE SCALE GENOMIC DNA]</scope>
    <source>
        <strain evidence="10">ATCC BAA-1392 / DSM 18658 / VKM B-2454 / MOB10</strain>
    </source>
</reference>
<dbReference type="OrthoDB" id="4045at2"/>
<dbReference type="RefSeq" id="WP_015247984.1">
    <property type="nucleotide sequence ID" value="NC_019892.1"/>
</dbReference>
<sequence length="284" mass="30502">MQRPSTRGRKTARAGLALALLALLISGGADGGLGAGADLEFLAQPARQAWSRGVTWYHKTPPADRVTWGGLTACAGLGVLVLFGRLVRLRTNRNVPRDFHARFLVRLQDGKLDRGKALDFCELNPSPAARVALGVVRRWDRPVTDQERALAMTVRVEAERLRRNVGTLRRIAALAPLLGLLGTLMATTRALTTTGTDWAPALGTALGPFTAGVALAILALVAYDGLAGRIDALVGNLERVGTETVDAIAMNTPPEPRAGRTPHSLRVEIPEPHLRPIDRENDYA</sequence>
<keyword evidence="4 7" id="KW-1133">Transmembrane helix</keyword>
<evidence type="ECO:0000256" key="4">
    <source>
        <dbReference type="ARBA" id="ARBA00022989"/>
    </source>
</evidence>
<dbReference type="Pfam" id="PF01618">
    <property type="entry name" value="MotA_ExbB"/>
    <property type="match status" value="1"/>
</dbReference>
<feature type="transmembrane region" description="Helical" evidence="7">
    <location>
        <begin position="171"/>
        <end position="192"/>
    </location>
</feature>
<dbReference type="GO" id="GO:0017038">
    <property type="term" value="P:protein import"/>
    <property type="evidence" value="ECO:0007669"/>
    <property type="project" value="TreeGrafter"/>
</dbReference>
<keyword evidence="6" id="KW-0813">Transport</keyword>
<dbReference type="InterPro" id="IPR050790">
    <property type="entry name" value="ExbB/TolQ_transport"/>
</dbReference>
<keyword evidence="6" id="KW-0653">Protein transport</keyword>
<dbReference type="InterPro" id="IPR002898">
    <property type="entry name" value="MotA_ExbB_proton_chnl"/>
</dbReference>
<accession>L0DJ62</accession>
<evidence type="ECO:0000313" key="9">
    <source>
        <dbReference type="EMBL" id="AGA28870.1"/>
    </source>
</evidence>
<organism evidence="9 10">
    <name type="scientific">Singulisphaera acidiphila (strain ATCC BAA-1392 / DSM 18658 / VKM B-2454 / MOB10)</name>
    <dbReference type="NCBI Taxonomy" id="886293"/>
    <lineage>
        <taxon>Bacteria</taxon>
        <taxon>Pseudomonadati</taxon>
        <taxon>Planctomycetota</taxon>
        <taxon>Planctomycetia</taxon>
        <taxon>Isosphaerales</taxon>
        <taxon>Isosphaeraceae</taxon>
        <taxon>Singulisphaera</taxon>
    </lineage>
</organism>
<dbReference type="HOGENOM" id="CLU_979688_0_0_0"/>
<protein>
    <submittedName>
        <fullName evidence="9">Biopolymer transport protein</fullName>
    </submittedName>
</protein>
<comment type="similarity">
    <text evidence="6">Belongs to the exbB/tolQ family.</text>
</comment>
<dbReference type="Proteomes" id="UP000010798">
    <property type="component" value="Chromosome"/>
</dbReference>
<keyword evidence="5 7" id="KW-0472">Membrane</keyword>
<feature type="transmembrane region" description="Helical" evidence="7">
    <location>
        <begin position="67"/>
        <end position="87"/>
    </location>
</feature>
<feature type="transmembrane region" description="Helical" evidence="7">
    <location>
        <begin position="198"/>
        <end position="223"/>
    </location>
</feature>
<evidence type="ECO:0000256" key="1">
    <source>
        <dbReference type="ARBA" id="ARBA00004651"/>
    </source>
</evidence>
<name>L0DJ62_SINAD</name>
<dbReference type="PANTHER" id="PTHR30625">
    <property type="entry name" value="PROTEIN TOLQ"/>
    <property type="match status" value="1"/>
</dbReference>
<dbReference type="eggNOG" id="COG0811">
    <property type="taxonomic scope" value="Bacteria"/>
</dbReference>
<dbReference type="GO" id="GO:0005886">
    <property type="term" value="C:plasma membrane"/>
    <property type="evidence" value="ECO:0007669"/>
    <property type="project" value="UniProtKB-SubCell"/>
</dbReference>
<evidence type="ECO:0000313" key="10">
    <source>
        <dbReference type="Proteomes" id="UP000010798"/>
    </source>
</evidence>
<dbReference type="PANTHER" id="PTHR30625:SF11">
    <property type="entry name" value="MOTA_TOLQ_EXBB PROTON CHANNEL DOMAIN-CONTAINING PROTEIN"/>
    <property type="match status" value="1"/>
</dbReference>
<evidence type="ECO:0000256" key="2">
    <source>
        <dbReference type="ARBA" id="ARBA00022475"/>
    </source>
</evidence>
<evidence type="ECO:0000256" key="7">
    <source>
        <dbReference type="SAM" id="Phobius"/>
    </source>
</evidence>
<evidence type="ECO:0000256" key="3">
    <source>
        <dbReference type="ARBA" id="ARBA00022692"/>
    </source>
</evidence>
<proteinExistence type="inferred from homology"/>